<evidence type="ECO:0000313" key="2">
    <source>
        <dbReference type="EMBL" id="MWG35282.1"/>
    </source>
</evidence>
<dbReference type="PANTHER" id="PTHR30121:SF6">
    <property type="entry name" value="SLR6007 PROTEIN"/>
    <property type="match status" value="1"/>
</dbReference>
<dbReference type="Proteomes" id="UP000451471">
    <property type="component" value="Unassembled WGS sequence"/>
</dbReference>
<dbReference type="OrthoDB" id="214394at2157"/>
<dbReference type="InterPro" id="IPR027417">
    <property type="entry name" value="P-loop_NTPase"/>
</dbReference>
<feature type="region of interest" description="Disordered" evidence="1">
    <location>
        <begin position="1265"/>
        <end position="1303"/>
    </location>
</feature>
<feature type="region of interest" description="Disordered" evidence="1">
    <location>
        <begin position="8"/>
        <end position="32"/>
    </location>
</feature>
<comment type="caution">
    <text evidence="2">The sequence shown here is derived from an EMBL/GenBank/DDBJ whole genome shotgun (WGS) entry which is preliminary data.</text>
</comment>
<evidence type="ECO:0000313" key="3">
    <source>
        <dbReference type="Proteomes" id="UP000451471"/>
    </source>
</evidence>
<dbReference type="Gene3D" id="3.40.50.300">
    <property type="entry name" value="P-loop containing nucleotide triphosphate hydrolases"/>
    <property type="match status" value="1"/>
</dbReference>
<accession>A0A6B0GK99</accession>
<gene>
    <name evidence="2" type="ORF">GQS65_12420</name>
</gene>
<reference evidence="2 3" key="1">
    <citation type="submission" date="2019-12" db="EMBL/GenBank/DDBJ databases">
        <title>Halocatena pleomorpha gen. nov. sp. nov., an extremely halophilic archaeon of family Halobacteriaceae isolated from saltpan soil.</title>
        <authorList>
            <person name="Pal Y."/>
            <person name="Verma A."/>
            <person name="Krishnamurthi S."/>
            <person name="Kumar P."/>
        </authorList>
    </citation>
    <scope>NUCLEOTIDE SEQUENCE [LARGE SCALE GENOMIC DNA]</scope>
    <source>
        <strain evidence="2 3">JCM 16495</strain>
    </source>
</reference>
<dbReference type="SUPFAM" id="SSF52540">
    <property type="entry name" value="P-loop containing nucleoside triphosphate hydrolases"/>
    <property type="match status" value="1"/>
</dbReference>
<protein>
    <recommendedName>
        <fullName evidence="4">ATP-binding protein</fullName>
    </recommendedName>
</protein>
<proteinExistence type="predicted"/>
<feature type="region of interest" description="Disordered" evidence="1">
    <location>
        <begin position="1119"/>
        <end position="1143"/>
    </location>
</feature>
<dbReference type="EMBL" id="WSZK01000019">
    <property type="protein sequence ID" value="MWG35282.1"/>
    <property type="molecule type" value="Genomic_DNA"/>
</dbReference>
<organism evidence="2 3">
    <name type="scientific">Halomarina oriensis</name>
    <dbReference type="NCBI Taxonomy" id="671145"/>
    <lineage>
        <taxon>Archaea</taxon>
        <taxon>Methanobacteriati</taxon>
        <taxon>Methanobacteriota</taxon>
        <taxon>Stenosarchaea group</taxon>
        <taxon>Halobacteria</taxon>
        <taxon>Halobacteriales</taxon>
        <taxon>Natronomonadaceae</taxon>
        <taxon>Halomarina</taxon>
    </lineage>
</organism>
<keyword evidence="3" id="KW-1185">Reference proteome</keyword>
<name>A0A6B0GK99_9EURY</name>
<dbReference type="InterPro" id="IPR051162">
    <property type="entry name" value="T4SS_component"/>
</dbReference>
<feature type="compositionally biased region" description="Polar residues" evidence="1">
    <location>
        <begin position="17"/>
        <end position="31"/>
    </location>
</feature>
<dbReference type="CDD" id="cd01127">
    <property type="entry name" value="TrwB_TraG_TraD_VirD4"/>
    <property type="match status" value="1"/>
</dbReference>
<evidence type="ECO:0000256" key="1">
    <source>
        <dbReference type="SAM" id="MobiDB-lite"/>
    </source>
</evidence>
<dbReference type="PANTHER" id="PTHR30121">
    <property type="entry name" value="UNCHARACTERIZED PROTEIN YJGR-RELATED"/>
    <property type="match status" value="1"/>
</dbReference>
<evidence type="ECO:0008006" key="4">
    <source>
        <dbReference type="Google" id="ProtNLM"/>
    </source>
</evidence>
<dbReference type="RefSeq" id="WP_158204968.1">
    <property type="nucleotide sequence ID" value="NZ_WSZK01000019.1"/>
</dbReference>
<feature type="compositionally biased region" description="Low complexity" evidence="1">
    <location>
        <begin position="1293"/>
        <end position="1303"/>
    </location>
</feature>
<sequence length="1388" mass="152121">MDAEHVVEQVSRRFRTTRSGPPSVNGGSSEESMPVTFELTVVSTGLDSPVEFYYRASERPERLLDELEAVHPPTHTLKRVRRDFDAEFVDTVELSHDEFCTQLHRGRLQCSSAEVAALTNSCVSHRDTLAIERLPTVSEATVDGRVLTPARTADGSILARPALDSDEVRTIEWQARKDPMAMLEPFHEVASTDADGPTADGPLAAVVETLAESDQPAALRVGFAHERAWSEVASSRIEAIKTGADARRFWETIPEQYEPTDWEARKVEAIEAKRNYSVYRATLRGMILSEDHYSAPDTTCDDLGDAFSSLDTELFRLDTTTTTESTSRLRGSETASTTVEQALGRPNDISDSEILMNAAELANVLITPTGGQLSTLGAQQTEANRESRTPPLGLSADRRAQYVDGFVLGYPVDNNGDPLLEALHLPARLQYRHTLISDVTGGGKSTLMLQMALSQFDQCRGPTIIFTSKDGSLADDYMRAHAATHGFDSLAEDVVYVPLHEVQPGLSVFDIEPLLDVWADQTTETATAREAAVRDRVARHEEFLKLALGETKYERAVTVPQVIRALTAAMYDEEHGLENGRYRESTDDFGYDQLRHLTHQLWQAGPPNRDPTALPSTSDENLRQQFQNLISRDARTFTNIMGGVETRMGPIVEDPFLRRMLTETTSTLDFHDLIHEDKTIIFDVGKLRTGPSRTVIGMLLTCLYDALRASSEAVRAKPDDYVANVFVDEGGSDLLASVLSELLTKGREFRLSLTLGVQFPEQLKQDGDREAYLSAIGNIGTHIVGGIPPDDQVAEAFAHDDLDATAFRNRVNSLAANEWFVRVPSADRTQGPPAPFYVQAPSLPAGHPEGEQALHGDDERRYHSVRRQIHERVVNEYGTNTPAVSPSDGLPAELTDLLGDADGDLAVALAHVVRSAQLRRGVREANEWIDVEVVDRQLRQHYERVEADSPSTETLSELRDRSPLLDVDIDLERDAVVVRLTEAGEQSVTAETGDTRAAGGSGHDALVYAAERALTAGGFDVHVVEQDGSEQPDAWATHPDVPHRFAVEAEASTVENPRKVLANLRKAQEAEAVPLFVVDAAGEDGTKWARRVEGIVSPPVNEQADGTVRLYPTDRSITFGGGATNEGGTTAVRPATTDASSPTWRREDDGLVLINDAGVSHVRVGALADINKSDVPALASYDPVDDEWVVYDRGEQHTYASKEALTDDWLTIPEPFVPETNLPIESCRIDYEVVVLGPDESIQRYDDGQLRPLTTLLDARVDDSLQGNTSPAIASHPPRSKTGSDASSDESDVAPSASSADQPPSFAAFFEQCLVEAPEATIPKDDVHAVYQEWANHTGADDASKSWLTRRLRDVSDVGTCRGRIGDERVQLYTGIALSPMGERFSHS</sequence>